<evidence type="ECO:0000313" key="2">
    <source>
        <dbReference type="Proteomes" id="UP000310297"/>
    </source>
</evidence>
<evidence type="ECO:0000313" key="1">
    <source>
        <dbReference type="EMBL" id="QBQ73858.1"/>
    </source>
</evidence>
<reference evidence="1 2" key="1">
    <citation type="submission" date="2019-03" db="EMBL/GenBank/DDBJ databases">
        <title>Diversity and diversification of Nodularia spumigena cyanophages in the Baltic Sea.</title>
        <authorList>
            <person name="Sulcius S."/>
            <person name="Holmfeldt K."/>
            <person name="Simoliunas E."/>
        </authorList>
    </citation>
    <scope>NUCLEOTIDE SEQUENCE [LARGE SCALE GENOMIC DNA]</scope>
</reference>
<sequence>MTSSTSDASSCSKVQSVGWFRIVALVPYCSQNAKIN</sequence>
<organism evidence="1 2">
    <name type="scientific">Nodularia phage vB_NspS-kac68v162</name>
    <dbReference type="NCBI Taxonomy" id="2557583"/>
    <lineage>
        <taxon>Viruses</taxon>
        <taxon>Duplodnaviria</taxon>
        <taxon>Heunggongvirae</taxon>
        <taxon>Uroviricota</taxon>
        <taxon>Caudoviricetes</taxon>
        <taxon>Ravarandavirus</taxon>
        <taxon>Ravarandavirus kac68v161</taxon>
    </lineage>
</organism>
<gene>
    <name evidence="1" type="ORF">kac68v162_gp010</name>
</gene>
<protein>
    <submittedName>
        <fullName evidence="1">Uncharacterized protein</fullName>
    </submittedName>
</protein>
<dbReference type="EMBL" id="MK605246">
    <property type="protein sequence ID" value="QBQ73858.1"/>
    <property type="molecule type" value="Genomic_DNA"/>
</dbReference>
<name>A0A482MJU9_9CAUD</name>
<accession>A0A482MJU9</accession>
<proteinExistence type="predicted"/>
<dbReference type="Proteomes" id="UP000310297">
    <property type="component" value="Segment"/>
</dbReference>